<evidence type="ECO:0000256" key="1">
    <source>
        <dbReference type="SAM" id="Phobius"/>
    </source>
</evidence>
<accession>A0A1A7XT22</accession>
<protein>
    <submittedName>
        <fullName evidence="2">Si:ch211-182e10.4</fullName>
    </submittedName>
</protein>
<name>A0A1A7XT22_9TELE</name>
<evidence type="ECO:0000313" key="2">
    <source>
        <dbReference type="EMBL" id="SBP20979.1"/>
    </source>
</evidence>
<gene>
    <name evidence="2" type="primary">SI:CH211-182E10.4</name>
</gene>
<feature type="transmembrane region" description="Helical" evidence="1">
    <location>
        <begin position="13"/>
        <end position="30"/>
    </location>
</feature>
<feature type="non-terminal residue" evidence="2">
    <location>
        <position position="57"/>
    </location>
</feature>
<reference evidence="2" key="2">
    <citation type="submission" date="2016-06" db="EMBL/GenBank/DDBJ databases">
        <title>The genome of a short-lived fish provides insights into sex chromosome evolution and the genetic control of aging.</title>
        <authorList>
            <person name="Reichwald K."/>
            <person name="Felder M."/>
            <person name="Petzold A."/>
            <person name="Koch P."/>
            <person name="Groth M."/>
            <person name="Platzer M."/>
        </authorList>
    </citation>
    <scope>NUCLEOTIDE SEQUENCE</scope>
    <source>
        <tissue evidence="2">Brain</tissue>
    </source>
</reference>
<sequence length="57" mass="6693">LGRDHGDEWTTDNLLQIFCTLFGLIYAPYLEYPKCMKNTFCFDQQIMLSLGRNQLTD</sequence>
<keyword evidence="1" id="KW-0472">Membrane</keyword>
<keyword evidence="1" id="KW-1133">Transmembrane helix</keyword>
<proteinExistence type="predicted"/>
<dbReference type="AlphaFoldDB" id="A0A1A7XT22"/>
<feature type="non-terminal residue" evidence="2">
    <location>
        <position position="1"/>
    </location>
</feature>
<reference evidence="2" key="1">
    <citation type="submission" date="2016-05" db="EMBL/GenBank/DDBJ databases">
        <authorList>
            <person name="Lavstsen T."/>
            <person name="Jespersen J.S."/>
        </authorList>
    </citation>
    <scope>NUCLEOTIDE SEQUENCE</scope>
    <source>
        <tissue evidence="2">Brain</tissue>
    </source>
</reference>
<organism evidence="2">
    <name type="scientific">Iconisemion striatum</name>
    <dbReference type="NCBI Taxonomy" id="60296"/>
    <lineage>
        <taxon>Eukaryota</taxon>
        <taxon>Metazoa</taxon>
        <taxon>Chordata</taxon>
        <taxon>Craniata</taxon>
        <taxon>Vertebrata</taxon>
        <taxon>Euteleostomi</taxon>
        <taxon>Actinopterygii</taxon>
        <taxon>Neopterygii</taxon>
        <taxon>Teleostei</taxon>
        <taxon>Neoteleostei</taxon>
        <taxon>Acanthomorphata</taxon>
        <taxon>Ovalentaria</taxon>
        <taxon>Atherinomorphae</taxon>
        <taxon>Cyprinodontiformes</taxon>
        <taxon>Nothobranchiidae</taxon>
        <taxon>Iconisemion</taxon>
    </lineage>
</organism>
<keyword evidence="1" id="KW-0812">Transmembrane</keyword>
<dbReference type="EMBL" id="HADW01019579">
    <property type="protein sequence ID" value="SBP20979.1"/>
    <property type="molecule type" value="Transcribed_RNA"/>
</dbReference>